<dbReference type="InterPro" id="IPR028098">
    <property type="entry name" value="Glyco_trans_4-like_N"/>
</dbReference>
<evidence type="ECO:0000259" key="3">
    <source>
        <dbReference type="Pfam" id="PF13439"/>
    </source>
</evidence>
<dbReference type="RefSeq" id="WP_234995583.1">
    <property type="nucleotide sequence ID" value="NZ_FQVN01000002.1"/>
</dbReference>
<dbReference type="PANTHER" id="PTHR12526">
    <property type="entry name" value="GLYCOSYLTRANSFERASE"/>
    <property type="match status" value="1"/>
</dbReference>
<accession>A0A1M4YBS0</accession>
<sequence length="380" mass="40613">MIRDASVLSGPDSFGRPSVFPRLHAVFVVDSDAFGGAEVYVRRVVRFAPPWLRCSVVVSKDVAEHFVDCLPFSDVVVVPLRRHRWSAPATAEALAALRPDVVHVNLVDPASDHAAVTTALRAAPTVATLHLEGHIGNGIGRDRLRETYGRLAAVIAPSEPIAEQLVGPLGVSPARVVRVRHGVEIPPHPRKPVDNSPPVVASVGRLTAQKGFDLLLDAVAELCSQGQELRVVIAGDGRDAAALRRRAAGLPVEFVGHCRDVPGLLASCDVFCLPSRREALSLALLEAVAAGVPSVATDVGDHRAALTGAALIIPPEDRPALVRALARLLREPALRAELGARARERAVRDFAVERMAERTASVLEQVALTRTGSPLRTERR</sequence>
<dbReference type="EMBL" id="FQVN01000002">
    <property type="protein sequence ID" value="SHF03264.1"/>
    <property type="molecule type" value="Genomic_DNA"/>
</dbReference>
<dbReference type="AlphaFoldDB" id="A0A1M4YBS0"/>
<evidence type="ECO:0000256" key="1">
    <source>
        <dbReference type="ARBA" id="ARBA00022676"/>
    </source>
</evidence>
<protein>
    <submittedName>
        <fullName evidence="4">Glycosyltransferase involved in cell wall bisynthesis</fullName>
    </submittedName>
</protein>
<dbReference type="Gene3D" id="3.40.50.2000">
    <property type="entry name" value="Glycogen Phosphorylase B"/>
    <property type="match status" value="2"/>
</dbReference>
<reference evidence="4 5" key="1">
    <citation type="submission" date="2016-11" db="EMBL/GenBank/DDBJ databases">
        <authorList>
            <person name="Jaros S."/>
            <person name="Januszkiewicz K."/>
            <person name="Wedrychowicz H."/>
        </authorList>
    </citation>
    <scope>NUCLEOTIDE SEQUENCE [LARGE SCALE GENOMIC DNA]</scope>
    <source>
        <strain evidence="4 5">DSM 44523</strain>
    </source>
</reference>
<dbReference type="PANTHER" id="PTHR12526:SF510">
    <property type="entry name" value="D-INOSITOL 3-PHOSPHATE GLYCOSYLTRANSFERASE"/>
    <property type="match status" value="1"/>
</dbReference>
<dbReference type="Proteomes" id="UP000184501">
    <property type="component" value="Unassembled WGS sequence"/>
</dbReference>
<dbReference type="GO" id="GO:0016757">
    <property type="term" value="F:glycosyltransferase activity"/>
    <property type="evidence" value="ECO:0007669"/>
    <property type="project" value="UniProtKB-KW"/>
</dbReference>
<keyword evidence="2 4" id="KW-0808">Transferase</keyword>
<keyword evidence="1" id="KW-0328">Glycosyltransferase</keyword>
<dbReference type="CDD" id="cd03801">
    <property type="entry name" value="GT4_PimA-like"/>
    <property type="match status" value="1"/>
</dbReference>
<proteinExistence type="predicted"/>
<evidence type="ECO:0000313" key="5">
    <source>
        <dbReference type="Proteomes" id="UP000184501"/>
    </source>
</evidence>
<dbReference type="Pfam" id="PF13692">
    <property type="entry name" value="Glyco_trans_1_4"/>
    <property type="match status" value="1"/>
</dbReference>
<feature type="domain" description="Glycosyltransferase subfamily 4-like N-terminal" evidence="3">
    <location>
        <begin position="34"/>
        <end position="184"/>
    </location>
</feature>
<organism evidence="4 5">
    <name type="scientific">Streptoalloteichus hindustanus</name>
    <dbReference type="NCBI Taxonomy" id="2017"/>
    <lineage>
        <taxon>Bacteria</taxon>
        <taxon>Bacillati</taxon>
        <taxon>Actinomycetota</taxon>
        <taxon>Actinomycetes</taxon>
        <taxon>Pseudonocardiales</taxon>
        <taxon>Pseudonocardiaceae</taxon>
        <taxon>Streptoalloteichus</taxon>
    </lineage>
</organism>
<dbReference type="SUPFAM" id="SSF53756">
    <property type="entry name" value="UDP-Glycosyltransferase/glycogen phosphorylase"/>
    <property type="match status" value="1"/>
</dbReference>
<gene>
    <name evidence="4" type="ORF">SAMN05444320_102308</name>
</gene>
<keyword evidence="5" id="KW-1185">Reference proteome</keyword>
<evidence type="ECO:0000313" key="4">
    <source>
        <dbReference type="EMBL" id="SHF03264.1"/>
    </source>
</evidence>
<name>A0A1M4YBS0_STRHI</name>
<dbReference type="Pfam" id="PF13439">
    <property type="entry name" value="Glyco_transf_4"/>
    <property type="match status" value="1"/>
</dbReference>
<evidence type="ECO:0000256" key="2">
    <source>
        <dbReference type="ARBA" id="ARBA00022679"/>
    </source>
</evidence>
<dbReference type="STRING" id="2017.SAMN05444320_102308"/>